<dbReference type="EMBL" id="CAJNOQ010003360">
    <property type="protein sequence ID" value="CAF1008514.1"/>
    <property type="molecule type" value="Genomic_DNA"/>
</dbReference>
<dbReference type="PROSITE" id="PS50003">
    <property type="entry name" value="PH_DOMAIN"/>
    <property type="match status" value="1"/>
</dbReference>
<name>A0A814HBE7_9BILA</name>
<evidence type="ECO:0000259" key="1">
    <source>
        <dbReference type="PROSITE" id="PS50003"/>
    </source>
</evidence>
<dbReference type="InterPro" id="IPR001849">
    <property type="entry name" value="PH_domain"/>
</dbReference>
<evidence type="ECO:0000313" key="2">
    <source>
        <dbReference type="EMBL" id="CAF1008514.1"/>
    </source>
</evidence>
<sequence length="73" mass="8207">MFSPTLPSHPLLFITGANATLIDDAKHGHGFELTLQNMDKPKQYHFYTEGPEEATQWCQQINIASRGVLPTDH</sequence>
<organism evidence="2 4">
    <name type="scientific">Didymodactylos carnosus</name>
    <dbReference type="NCBI Taxonomy" id="1234261"/>
    <lineage>
        <taxon>Eukaryota</taxon>
        <taxon>Metazoa</taxon>
        <taxon>Spiralia</taxon>
        <taxon>Gnathifera</taxon>
        <taxon>Rotifera</taxon>
        <taxon>Eurotatoria</taxon>
        <taxon>Bdelloidea</taxon>
        <taxon>Philodinida</taxon>
        <taxon>Philodinidae</taxon>
        <taxon>Didymodactylos</taxon>
    </lineage>
</organism>
<dbReference type="Gene3D" id="2.30.29.30">
    <property type="entry name" value="Pleckstrin-homology domain (PH domain)/Phosphotyrosine-binding domain (PTB)"/>
    <property type="match status" value="1"/>
</dbReference>
<protein>
    <recommendedName>
        <fullName evidence="1">PH domain-containing protein</fullName>
    </recommendedName>
</protein>
<comment type="caution">
    <text evidence="2">The sequence shown here is derived from an EMBL/GenBank/DDBJ whole genome shotgun (WGS) entry which is preliminary data.</text>
</comment>
<dbReference type="Proteomes" id="UP000681722">
    <property type="component" value="Unassembled WGS sequence"/>
</dbReference>
<keyword evidence="4" id="KW-1185">Reference proteome</keyword>
<gene>
    <name evidence="2" type="ORF">GPM918_LOCUS14137</name>
    <name evidence="3" type="ORF">SRO942_LOCUS14137</name>
</gene>
<evidence type="ECO:0000313" key="4">
    <source>
        <dbReference type="Proteomes" id="UP000663829"/>
    </source>
</evidence>
<dbReference type="EMBL" id="CAJOBC010003360">
    <property type="protein sequence ID" value="CAF3779630.1"/>
    <property type="molecule type" value="Genomic_DNA"/>
</dbReference>
<dbReference type="Proteomes" id="UP000663829">
    <property type="component" value="Unassembled WGS sequence"/>
</dbReference>
<dbReference type="SUPFAM" id="SSF50729">
    <property type="entry name" value="PH domain-like"/>
    <property type="match status" value="1"/>
</dbReference>
<feature type="domain" description="PH" evidence="1">
    <location>
        <begin position="1"/>
        <end position="66"/>
    </location>
</feature>
<reference evidence="2" key="1">
    <citation type="submission" date="2021-02" db="EMBL/GenBank/DDBJ databases">
        <authorList>
            <person name="Nowell W R."/>
        </authorList>
    </citation>
    <scope>NUCLEOTIDE SEQUENCE</scope>
</reference>
<dbReference type="AlphaFoldDB" id="A0A814HBE7"/>
<proteinExistence type="predicted"/>
<accession>A0A814HBE7</accession>
<evidence type="ECO:0000313" key="3">
    <source>
        <dbReference type="EMBL" id="CAF3779630.1"/>
    </source>
</evidence>
<dbReference type="InterPro" id="IPR011993">
    <property type="entry name" value="PH-like_dom_sf"/>
</dbReference>